<name>A0A1G6GGJ4_9BACT</name>
<dbReference type="Pfam" id="PF13302">
    <property type="entry name" value="Acetyltransf_3"/>
    <property type="match status" value="1"/>
</dbReference>
<dbReference type="EMBL" id="FMYP01000001">
    <property type="protein sequence ID" value="SDB81152.1"/>
    <property type="molecule type" value="Genomic_DNA"/>
</dbReference>
<dbReference type="PANTHER" id="PTHR43415:SF3">
    <property type="entry name" value="GNAT-FAMILY ACETYLTRANSFERASE"/>
    <property type="match status" value="1"/>
</dbReference>
<protein>
    <submittedName>
        <fullName evidence="2">Protein N-acetyltransferase, RimJ/RimL family</fullName>
    </submittedName>
</protein>
<evidence type="ECO:0000313" key="2">
    <source>
        <dbReference type="EMBL" id="SDB81152.1"/>
    </source>
</evidence>
<dbReference type="Proteomes" id="UP000199452">
    <property type="component" value="Unassembled WGS sequence"/>
</dbReference>
<dbReference type="Gene3D" id="3.40.630.30">
    <property type="match status" value="1"/>
</dbReference>
<dbReference type="OrthoDB" id="9811523at2"/>
<gene>
    <name evidence="2" type="ORF">SAMN05216323_100134</name>
</gene>
<keyword evidence="2" id="KW-0808">Transferase</keyword>
<proteinExistence type="predicted"/>
<dbReference type="STRING" id="1640674.SAMN05216323_100134"/>
<dbReference type="PANTHER" id="PTHR43415">
    <property type="entry name" value="SPERMIDINE N(1)-ACETYLTRANSFERASE"/>
    <property type="match status" value="1"/>
</dbReference>
<dbReference type="InterPro" id="IPR000182">
    <property type="entry name" value="GNAT_dom"/>
</dbReference>
<evidence type="ECO:0000259" key="1">
    <source>
        <dbReference type="Pfam" id="PF13302"/>
    </source>
</evidence>
<accession>A0A1G6GGJ4</accession>
<organism evidence="2 3">
    <name type="scientific">Williamwhitmania taraxaci</name>
    <dbReference type="NCBI Taxonomy" id="1640674"/>
    <lineage>
        <taxon>Bacteria</taxon>
        <taxon>Pseudomonadati</taxon>
        <taxon>Bacteroidota</taxon>
        <taxon>Bacteroidia</taxon>
        <taxon>Bacteroidales</taxon>
        <taxon>Williamwhitmaniaceae</taxon>
        <taxon>Williamwhitmania</taxon>
    </lineage>
</organism>
<sequence>MEDRVYLRAFEVDDYILINRWRRDPEIIKYLAGNVFFVSSEREKKSVENKIFDDSVNLYLGICEKNTNKLIGYTNINNIDLRNAKAEWAGTFIGDKDFAGQGYGREASILMLSFLFSQYPIHKCYGRCLEEHPTTAKLFISLGFTQDGVLRDDVFKNGEFKNVLMFSILRDEVNGQF</sequence>
<reference evidence="2 3" key="1">
    <citation type="submission" date="2016-09" db="EMBL/GenBank/DDBJ databases">
        <authorList>
            <person name="Capua I."/>
            <person name="De Benedictis P."/>
            <person name="Joannis T."/>
            <person name="Lombin L.H."/>
            <person name="Cattoli G."/>
        </authorList>
    </citation>
    <scope>NUCLEOTIDE SEQUENCE [LARGE SCALE GENOMIC DNA]</scope>
    <source>
        <strain evidence="2 3">A7P-90m</strain>
    </source>
</reference>
<dbReference type="AlphaFoldDB" id="A0A1G6GGJ4"/>
<dbReference type="GO" id="GO:0016747">
    <property type="term" value="F:acyltransferase activity, transferring groups other than amino-acyl groups"/>
    <property type="evidence" value="ECO:0007669"/>
    <property type="project" value="InterPro"/>
</dbReference>
<dbReference type="InterPro" id="IPR016181">
    <property type="entry name" value="Acyl_CoA_acyltransferase"/>
</dbReference>
<feature type="domain" description="N-acetyltransferase" evidence="1">
    <location>
        <begin position="4"/>
        <end position="145"/>
    </location>
</feature>
<keyword evidence="3" id="KW-1185">Reference proteome</keyword>
<dbReference type="RefSeq" id="WP_092433942.1">
    <property type="nucleotide sequence ID" value="NZ_FMYP01000001.1"/>
</dbReference>
<evidence type="ECO:0000313" key="3">
    <source>
        <dbReference type="Proteomes" id="UP000199452"/>
    </source>
</evidence>
<dbReference type="SUPFAM" id="SSF55729">
    <property type="entry name" value="Acyl-CoA N-acyltransferases (Nat)"/>
    <property type="match status" value="1"/>
</dbReference>